<organism evidence="1 2">
    <name type="scientific">Colletotrichum godetiae</name>
    <dbReference type="NCBI Taxonomy" id="1209918"/>
    <lineage>
        <taxon>Eukaryota</taxon>
        <taxon>Fungi</taxon>
        <taxon>Dikarya</taxon>
        <taxon>Ascomycota</taxon>
        <taxon>Pezizomycotina</taxon>
        <taxon>Sordariomycetes</taxon>
        <taxon>Hypocreomycetidae</taxon>
        <taxon>Glomerellales</taxon>
        <taxon>Glomerellaceae</taxon>
        <taxon>Colletotrichum</taxon>
        <taxon>Colletotrichum acutatum species complex</taxon>
    </lineage>
</organism>
<dbReference type="AlphaFoldDB" id="A0AAJ0EPC6"/>
<reference evidence="1" key="1">
    <citation type="submission" date="2021-06" db="EMBL/GenBank/DDBJ databases">
        <title>Comparative genomics, transcriptomics and evolutionary studies reveal genomic signatures of adaptation to plant cell wall in hemibiotrophic fungi.</title>
        <authorList>
            <consortium name="DOE Joint Genome Institute"/>
            <person name="Baroncelli R."/>
            <person name="Diaz J.F."/>
            <person name="Benocci T."/>
            <person name="Peng M."/>
            <person name="Battaglia E."/>
            <person name="Haridas S."/>
            <person name="Andreopoulos W."/>
            <person name="Labutti K."/>
            <person name="Pangilinan J."/>
            <person name="Floch G.L."/>
            <person name="Makela M.R."/>
            <person name="Henrissat B."/>
            <person name="Grigoriev I.V."/>
            <person name="Crouch J.A."/>
            <person name="De Vries R.P."/>
            <person name="Sukno S.A."/>
            <person name="Thon M.R."/>
        </authorList>
    </citation>
    <scope>NUCLEOTIDE SEQUENCE</scope>
    <source>
        <strain evidence="1">CBS 193.32</strain>
    </source>
</reference>
<keyword evidence="2" id="KW-1185">Reference proteome</keyword>
<comment type="caution">
    <text evidence="1">The sequence shown here is derived from an EMBL/GenBank/DDBJ whole genome shotgun (WGS) entry which is preliminary data.</text>
</comment>
<name>A0AAJ0EPC6_9PEZI</name>
<accession>A0AAJ0EPC6</accession>
<evidence type="ECO:0000313" key="2">
    <source>
        <dbReference type="Proteomes" id="UP001224890"/>
    </source>
</evidence>
<dbReference type="RefSeq" id="XP_060425544.1">
    <property type="nucleotide sequence ID" value="XM_060566556.1"/>
</dbReference>
<sequence>MADKRANSRKARSREDASIERAGGWKCFSFLGCLFWCLVRFAFSIPSGSMSAPAKLEDSWCVSLSLLPACGRERILLKLTSWSLD</sequence>
<dbReference type="Proteomes" id="UP001224890">
    <property type="component" value="Unassembled WGS sequence"/>
</dbReference>
<dbReference type="EMBL" id="JAHMHR010000046">
    <property type="protein sequence ID" value="KAK1671541.1"/>
    <property type="molecule type" value="Genomic_DNA"/>
</dbReference>
<protein>
    <submittedName>
        <fullName evidence="1">Uncharacterized protein</fullName>
    </submittedName>
</protein>
<dbReference type="GeneID" id="85451082"/>
<evidence type="ECO:0000313" key="1">
    <source>
        <dbReference type="EMBL" id="KAK1671541.1"/>
    </source>
</evidence>
<proteinExistence type="predicted"/>
<gene>
    <name evidence="1" type="ORF">BDP55DRAFT_292767</name>
</gene>